<proteinExistence type="predicted"/>
<reference evidence="1 2" key="1">
    <citation type="journal article" date="2018" name="Proc. Natl. Acad. Sci. U.S.A.">
        <title>Linking secondary metabolites to gene clusters through genome sequencing of six diverse Aspergillus species.</title>
        <authorList>
            <person name="Kaerboelling I."/>
            <person name="Vesth T.C."/>
            <person name="Frisvad J.C."/>
            <person name="Nybo J.L."/>
            <person name="Theobald S."/>
            <person name="Kuo A."/>
            <person name="Bowyer P."/>
            <person name="Matsuda Y."/>
            <person name="Mondo S."/>
            <person name="Lyhne E.K."/>
            <person name="Kogle M.E."/>
            <person name="Clum A."/>
            <person name="Lipzen A."/>
            <person name="Salamov A."/>
            <person name="Ngan C.Y."/>
            <person name="Daum C."/>
            <person name="Chiniquy J."/>
            <person name="Barry K."/>
            <person name="LaButti K."/>
            <person name="Haridas S."/>
            <person name="Simmons B.A."/>
            <person name="Magnuson J.K."/>
            <person name="Mortensen U.H."/>
            <person name="Larsen T.O."/>
            <person name="Grigoriev I.V."/>
            <person name="Baker S.E."/>
            <person name="Andersen M.R."/>
        </authorList>
    </citation>
    <scope>NUCLEOTIDE SEQUENCE [LARGE SCALE GENOMIC DNA]</scope>
    <source>
        <strain evidence="1 2">IBT 24754</strain>
    </source>
</reference>
<name>A0A2T5M6G1_9EURO</name>
<dbReference type="AlphaFoldDB" id="A0A2T5M6G1"/>
<evidence type="ECO:0000313" key="2">
    <source>
        <dbReference type="Proteomes" id="UP000244073"/>
    </source>
</evidence>
<sequence>MRSRHIHMIAIGGSIGAGFFVGSGSALRTGSNFLGSCFSLSRFLHYWYHDV</sequence>
<dbReference type="VEuPathDB" id="FungiDB:P175DRAFT_0497238"/>
<comment type="caution">
    <text evidence="1">The sequence shown here is derived from an EMBL/GenBank/DDBJ whole genome shotgun (WGS) entry which is preliminary data.</text>
</comment>
<dbReference type="RefSeq" id="XP_040755512.1">
    <property type="nucleotide sequence ID" value="XM_040896236.1"/>
</dbReference>
<evidence type="ECO:0000313" key="1">
    <source>
        <dbReference type="EMBL" id="PTU24120.1"/>
    </source>
</evidence>
<accession>A0A2T5M6G1</accession>
<gene>
    <name evidence="1" type="ORF">P175DRAFT_0497238</name>
</gene>
<evidence type="ECO:0008006" key="3">
    <source>
        <dbReference type="Google" id="ProtNLM"/>
    </source>
</evidence>
<organism evidence="1 2">
    <name type="scientific">Aspergillus ochraceoroseus IBT 24754</name>
    <dbReference type="NCBI Taxonomy" id="1392256"/>
    <lineage>
        <taxon>Eukaryota</taxon>
        <taxon>Fungi</taxon>
        <taxon>Dikarya</taxon>
        <taxon>Ascomycota</taxon>
        <taxon>Pezizomycotina</taxon>
        <taxon>Eurotiomycetes</taxon>
        <taxon>Eurotiomycetidae</taxon>
        <taxon>Eurotiales</taxon>
        <taxon>Aspergillaceae</taxon>
        <taxon>Aspergillus</taxon>
        <taxon>Aspergillus subgen. Nidulantes</taxon>
    </lineage>
</organism>
<dbReference type="GeneID" id="63813118"/>
<protein>
    <recommendedName>
        <fullName evidence="3">Amino acid permease/ SLC12A domain-containing protein</fullName>
    </recommendedName>
</protein>
<dbReference type="EMBL" id="MSFN02000001">
    <property type="protein sequence ID" value="PTU24120.1"/>
    <property type="molecule type" value="Genomic_DNA"/>
</dbReference>
<dbReference type="Proteomes" id="UP000244073">
    <property type="component" value="Unassembled WGS sequence"/>
</dbReference>